<dbReference type="InterPro" id="IPR029068">
    <property type="entry name" value="Glyas_Bleomycin-R_OHBP_Dase"/>
</dbReference>
<dbReference type="SUPFAM" id="SSF54593">
    <property type="entry name" value="Glyoxalase/Bleomycin resistance protein/Dihydroxybiphenyl dioxygenase"/>
    <property type="match status" value="1"/>
</dbReference>
<proteinExistence type="predicted"/>
<evidence type="ECO:0008006" key="4">
    <source>
        <dbReference type="Google" id="ProtNLM"/>
    </source>
</evidence>
<dbReference type="PANTHER" id="PTHR33993">
    <property type="entry name" value="GLYOXALASE-RELATED"/>
    <property type="match status" value="1"/>
</dbReference>
<reference evidence="2 3" key="1">
    <citation type="journal article" date="2015" name="Genome Announc.">
        <title>Draft Genome Sequence of Norvancomycin-Producing Strain Amycolatopsis orientalis CPCC200066.</title>
        <authorList>
            <person name="Lei X."/>
            <person name="Yuan F."/>
            <person name="Shi Y."/>
            <person name="Li X."/>
            <person name="Wang L."/>
            <person name="Hong B."/>
        </authorList>
    </citation>
    <scope>NUCLEOTIDE SEQUENCE [LARGE SCALE GENOMIC DNA]</scope>
    <source>
        <strain evidence="2 3">B-37</strain>
    </source>
</reference>
<evidence type="ECO:0000313" key="3">
    <source>
        <dbReference type="Proteomes" id="UP000093695"/>
    </source>
</evidence>
<dbReference type="AlphaFoldDB" id="A0A193C1I7"/>
<dbReference type="InterPro" id="IPR052164">
    <property type="entry name" value="Anthracycline_SecMetBiosynth"/>
</dbReference>
<feature type="region of interest" description="Disordered" evidence="1">
    <location>
        <begin position="179"/>
        <end position="210"/>
    </location>
</feature>
<evidence type="ECO:0000256" key="1">
    <source>
        <dbReference type="SAM" id="MobiDB-lite"/>
    </source>
</evidence>
<organism evidence="2 3">
    <name type="scientific">Amycolatopsis orientalis</name>
    <name type="common">Nocardia orientalis</name>
    <dbReference type="NCBI Taxonomy" id="31958"/>
    <lineage>
        <taxon>Bacteria</taxon>
        <taxon>Bacillati</taxon>
        <taxon>Actinomycetota</taxon>
        <taxon>Actinomycetes</taxon>
        <taxon>Pseudonocardiales</taxon>
        <taxon>Pseudonocardiaceae</taxon>
        <taxon>Amycolatopsis</taxon>
    </lineage>
</organism>
<evidence type="ECO:0000313" key="2">
    <source>
        <dbReference type="EMBL" id="ANN18284.1"/>
    </source>
</evidence>
<dbReference type="KEGG" id="aori:SD37_23360"/>
<name>A0A193C1I7_AMYOR</name>
<sequence length="210" mass="23573">MRFYQAVFGWRYEHRDDNDETDYVIATVDGVPVAGLRHSPNLAIQWNLYFATPDLTSTLTTAGQLGARITERAHVVPGIGTKSLLDAPGAASIGVCEPSTDWDFQAGEPSSLGWAEYVTHRPRHANRFLSRLFEFTQKRFDYGDQVRYRVFHSAGNSVLATVGMERNTPRQVPPRWIAHFGVPGPRRRPLRSPRNSLRHHGSRPGHGQTG</sequence>
<dbReference type="eggNOG" id="COG3324">
    <property type="taxonomic scope" value="Bacteria"/>
</dbReference>
<keyword evidence="3" id="KW-1185">Reference proteome</keyword>
<dbReference type="STRING" id="31958.SD37_23360"/>
<dbReference type="EMBL" id="CP016174">
    <property type="protein sequence ID" value="ANN18284.1"/>
    <property type="molecule type" value="Genomic_DNA"/>
</dbReference>
<dbReference type="Gene3D" id="3.10.180.10">
    <property type="entry name" value="2,3-Dihydroxybiphenyl 1,2-Dioxygenase, domain 1"/>
    <property type="match status" value="2"/>
</dbReference>
<protein>
    <recommendedName>
        <fullName evidence="4">Glyoxalase-like domain-containing protein</fullName>
    </recommendedName>
</protein>
<dbReference type="PANTHER" id="PTHR33993:SF14">
    <property type="entry name" value="GB|AAF24581.1"/>
    <property type="match status" value="1"/>
</dbReference>
<accession>A0A193C1I7</accession>
<feature type="compositionally biased region" description="Basic residues" evidence="1">
    <location>
        <begin position="185"/>
        <end position="203"/>
    </location>
</feature>
<dbReference type="Proteomes" id="UP000093695">
    <property type="component" value="Chromosome"/>
</dbReference>
<gene>
    <name evidence="2" type="ORF">SD37_23360</name>
</gene>